<sequence length="102" mass="11369">MMHVIRVSLNEQQFIKTLVKLKKRIQECYLKGPWIGITEPGTIGAPEGFNLWVVLPEEVLGSYWYKVRSFATPMTPQATLAPALPVVLLSSWPPFPKSSGSA</sequence>
<proteinExistence type="predicted"/>
<protein>
    <submittedName>
        <fullName evidence="1">Uncharacterized protein</fullName>
    </submittedName>
</protein>
<dbReference type="Proteomes" id="UP001152888">
    <property type="component" value="Unassembled WGS sequence"/>
</dbReference>
<comment type="caution">
    <text evidence="1">The sequence shown here is derived from an EMBL/GenBank/DDBJ whole genome shotgun (WGS) entry which is preliminary data.</text>
</comment>
<dbReference type="AlphaFoldDB" id="A0A9P0LDZ3"/>
<organism evidence="1 2">
    <name type="scientific">Acanthoscelides obtectus</name>
    <name type="common">Bean weevil</name>
    <name type="synonym">Bruchus obtectus</name>
    <dbReference type="NCBI Taxonomy" id="200917"/>
    <lineage>
        <taxon>Eukaryota</taxon>
        <taxon>Metazoa</taxon>
        <taxon>Ecdysozoa</taxon>
        <taxon>Arthropoda</taxon>
        <taxon>Hexapoda</taxon>
        <taxon>Insecta</taxon>
        <taxon>Pterygota</taxon>
        <taxon>Neoptera</taxon>
        <taxon>Endopterygota</taxon>
        <taxon>Coleoptera</taxon>
        <taxon>Polyphaga</taxon>
        <taxon>Cucujiformia</taxon>
        <taxon>Chrysomeloidea</taxon>
        <taxon>Chrysomelidae</taxon>
        <taxon>Bruchinae</taxon>
        <taxon>Bruchini</taxon>
        <taxon>Acanthoscelides</taxon>
    </lineage>
</organism>
<dbReference type="EMBL" id="CAKOFQ010007152">
    <property type="protein sequence ID" value="CAH1992665.1"/>
    <property type="molecule type" value="Genomic_DNA"/>
</dbReference>
<keyword evidence="2" id="KW-1185">Reference proteome</keyword>
<reference evidence="1" key="1">
    <citation type="submission" date="2022-03" db="EMBL/GenBank/DDBJ databases">
        <authorList>
            <person name="Sayadi A."/>
        </authorList>
    </citation>
    <scope>NUCLEOTIDE SEQUENCE</scope>
</reference>
<name>A0A9P0LDZ3_ACAOB</name>
<accession>A0A9P0LDZ3</accession>
<dbReference type="OrthoDB" id="6362496at2759"/>
<evidence type="ECO:0000313" key="1">
    <source>
        <dbReference type="EMBL" id="CAH1992665.1"/>
    </source>
</evidence>
<gene>
    <name evidence="1" type="ORF">ACAOBT_LOCUS21014</name>
</gene>
<evidence type="ECO:0000313" key="2">
    <source>
        <dbReference type="Proteomes" id="UP001152888"/>
    </source>
</evidence>